<gene>
    <name evidence="1" type="ORF">AVEN_160866_1</name>
</gene>
<proteinExistence type="predicted"/>
<protein>
    <submittedName>
        <fullName evidence="1">Uncharacterized protein</fullName>
    </submittedName>
</protein>
<sequence>MGTDIKSSKNVSLDVKSKSTIPRMNSRVVSFEAGRGEEKLIAPNTSLEVAPLPDPDPGFATARLQLVIGSSTSPRLILLTSSSSALENSDELAFDFLR</sequence>
<keyword evidence="2" id="KW-1185">Reference proteome</keyword>
<evidence type="ECO:0000313" key="2">
    <source>
        <dbReference type="Proteomes" id="UP000499080"/>
    </source>
</evidence>
<reference evidence="1 2" key="1">
    <citation type="journal article" date="2019" name="Sci. Rep.">
        <title>Orb-weaving spider Araneus ventricosus genome elucidates the spidroin gene catalogue.</title>
        <authorList>
            <person name="Kono N."/>
            <person name="Nakamura H."/>
            <person name="Ohtoshi R."/>
            <person name="Moran D.A.P."/>
            <person name="Shinohara A."/>
            <person name="Yoshida Y."/>
            <person name="Fujiwara M."/>
            <person name="Mori M."/>
            <person name="Tomita M."/>
            <person name="Arakawa K."/>
        </authorList>
    </citation>
    <scope>NUCLEOTIDE SEQUENCE [LARGE SCALE GENOMIC DNA]</scope>
</reference>
<name>A0A4Y2NDB7_ARAVE</name>
<accession>A0A4Y2NDB7</accession>
<evidence type="ECO:0000313" key="1">
    <source>
        <dbReference type="EMBL" id="GBN37281.1"/>
    </source>
</evidence>
<dbReference type="Proteomes" id="UP000499080">
    <property type="component" value="Unassembled WGS sequence"/>
</dbReference>
<dbReference type="AlphaFoldDB" id="A0A4Y2NDB7"/>
<dbReference type="EMBL" id="BGPR01008989">
    <property type="protein sequence ID" value="GBN37281.1"/>
    <property type="molecule type" value="Genomic_DNA"/>
</dbReference>
<comment type="caution">
    <text evidence="1">The sequence shown here is derived from an EMBL/GenBank/DDBJ whole genome shotgun (WGS) entry which is preliminary data.</text>
</comment>
<organism evidence="1 2">
    <name type="scientific">Araneus ventricosus</name>
    <name type="common">Orbweaver spider</name>
    <name type="synonym">Epeira ventricosa</name>
    <dbReference type="NCBI Taxonomy" id="182803"/>
    <lineage>
        <taxon>Eukaryota</taxon>
        <taxon>Metazoa</taxon>
        <taxon>Ecdysozoa</taxon>
        <taxon>Arthropoda</taxon>
        <taxon>Chelicerata</taxon>
        <taxon>Arachnida</taxon>
        <taxon>Araneae</taxon>
        <taxon>Araneomorphae</taxon>
        <taxon>Entelegynae</taxon>
        <taxon>Araneoidea</taxon>
        <taxon>Araneidae</taxon>
        <taxon>Araneus</taxon>
    </lineage>
</organism>